<dbReference type="InterPro" id="IPR007607">
    <property type="entry name" value="BacA/B"/>
</dbReference>
<accession>A0A643FF93</accession>
<dbReference type="Pfam" id="PF04519">
    <property type="entry name" value="Bactofilin"/>
    <property type="match status" value="1"/>
</dbReference>
<dbReference type="RefSeq" id="WP_151123515.1">
    <property type="nucleotide sequence ID" value="NZ_CP088081.1"/>
</dbReference>
<dbReference type="AlphaFoldDB" id="A0A643FF93"/>
<evidence type="ECO:0000313" key="2">
    <source>
        <dbReference type="EMBL" id="KAB0583664.1"/>
    </source>
</evidence>
<comment type="caution">
    <text evidence="2">The sequence shown here is derived from an EMBL/GenBank/DDBJ whole genome shotgun (WGS) entry which is preliminary data.</text>
</comment>
<comment type="similarity">
    <text evidence="1">Belongs to the bactofilin family.</text>
</comment>
<organism evidence="2 3">
    <name type="scientific">Ideonella dechloratans</name>
    <dbReference type="NCBI Taxonomy" id="36863"/>
    <lineage>
        <taxon>Bacteria</taxon>
        <taxon>Pseudomonadati</taxon>
        <taxon>Pseudomonadota</taxon>
        <taxon>Betaproteobacteria</taxon>
        <taxon>Burkholderiales</taxon>
        <taxon>Sphaerotilaceae</taxon>
        <taxon>Ideonella</taxon>
    </lineage>
</organism>
<dbReference type="PANTHER" id="PTHR35024">
    <property type="entry name" value="HYPOTHETICAL CYTOSOLIC PROTEIN"/>
    <property type="match status" value="1"/>
</dbReference>
<gene>
    <name evidence="2" type="ORF">F7Q92_07270</name>
</gene>
<dbReference type="Proteomes" id="UP000430120">
    <property type="component" value="Unassembled WGS sequence"/>
</dbReference>
<name>A0A643FF93_IDEDE</name>
<dbReference type="EMBL" id="VZPB01000012">
    <property type="protein sequence ID" value="KAB0583664.1"/>
    <property type="molecule type" value="Genomic_DNA"/>
</dbReference>
<sequence>MSDTTPNFSPRLVPVEALNAISSLIAEGALFEGSFSAQQGLGLRIDGVLKGGIQVAQGGTVHIGPGGRVEQTTIEADHVLIEGRVQGTVIARQTLEITGSGTLIGDALYDAQLDVHPRAKLKGKVEYRGELDAPSPAPY</sequence>
<proteinExistence type="inferred from homology"/>
<dbReference type="OrthoDB" id="8899500at2"/>
<evidence type="ECO:0000313" key="3">
    <source>
        <dbReference type="Proteomes" id="UP000430120"/>
    </source>
</evidence>
<reference evidence="2 3" key="1">
    <citation type="submission" date="2019-09" db="EMBL/GenBank/DDBJ databases">
        <title>Draft genome sequences of 48 bacterial type strains from the CCUG.</title>
        <authorList>
            <person name="Tunovic T."/>
            <person name="Pineiro-Iglesias B."/>
            <person name="Unosson C."/>
            <person name="Inganas E."/>
            <person name="Ohlen M."/>
            <person name="Cardew S."/>
            <person name="Jensie-Markopoulos S."/>
            <person name="Salva-Serra F."/>
            <person name="Jaen-Luchoro D."/>
            <person name="Karlsson R."/>
            <person name="Svensson-Stadler L."/>
            <person name="Chun J."/>
            <person name="Moore E."/>
        </authorList>
    </citation>
    <scope>NUCLEOTIDE SEQUENCE [LARGE SCALE GENOMIC DNA]</scope>
    <source>
        <strain evidence="2 3">CCUG 30977</strain>
    </source>
</reference>
<evidence type="ECO:0000256" key="1">
    <source>
        <dbReference type="ARBA" id="ARBA00044755"/>
    </source>
</evidence>
<dbReference type="PANTHER" id="PTHR35024:SF4">
    <property type="entry name" value="POLYMER-FORMING CYTOSKELETAL PROTEIN"/>
    <property type="match status" value="1"/>
</dbReference>
<keyword evidence="3" id="KW-1185">Reference proteome</keyword>
<protein>
    <submittedName>
        <fullName evidence="2">Polymer-forming cytoskeletal protein</fullName>
    </submittedName>
</protein>